<dbReference type="PROSITE" id="PS51123">
    <property type="entry name" value="OMPA_2"/>
    <property type="match status" value="1"/>
</dbReference>
<dbReference type="PRINTS" id="PR01021">
    <property type="entry name" value="OMPADOMAIN"/>
</dbReference>
<feature type="compositionally biased region" description="Polar residues" evidence="5">
    <location>
        <begin position="326"/>
        <end position="337"/>
    </location>
</feature>
<dbReference type="Proteomes" id="UP000198939">
    <property type="component" value="Unassembled WGS sequence"/>
</dbReference>
<dbReference type="Gene3D" id="3.30.1330.60">
    <property type="entry name" value="OmpA-like domain"/>
    <property type="match status" value="1"/>
</dbReference>
<evidence type="ECO:0000256" key="3">
    <source>
        <dbReference type="ARBA" id="ARBA00023237"/>
    </source>
</evidence>
<dbReference type="PANTHER" id="PTHR30329:SF21">
    <property type="entry name" value="LIPOPROTEIN YIAD-RELATED"/>
    <property type="match status" value="1"/>
</dbReference>
<evidence type="ECO:0000313" key="11">
    <source>
        <dbReference type="Proteomes" id="UP000198939"/>
    </source>
</evidence>
<dbReference type="GO" id="GO:0009279">
    <property type="term" value="C:cell outer membrane"/>
    <property type="evidence" value="ECO:0007669"/>
    <property type="project" value="UniProtKB-SubCell"/>
</dbReference>
<feature type="compositionally biased region" description="Low complexity" evidence="5">
    <location>
        <begin position="157"/>
        <end position="180"/>
    </location>
</feature>
<dbReference type="EMBL" id="FOCV01000014">
    <property type="protein sequence ID" value="SEO27192.1"/>
    <property type="molecule type" value="Genomic_DNA"/>
</dbReference>
<feature type="compositionally biased region" description="Low complexity" evidence="5">
    <location>
        <begin position="289"/>
        <end position="324"/>
    </location>
</feature>
<feature type="compositionally biased region" description="Low complexity" evidence="5">
    <location>
        <begin position="74"/>
        <end position="99"/>
    </location>
</feature>
<sequence>MGMKSRLFASAAFPLLSLSLVLPPVHSFAAVASVDQVRAAPQAVAGSFEVAQDAPSDEELLKKRHKQRDGGGKEQAPAAQEQPPQQEAPAEQPQQQQEAPPEKPRKQREPAAEAQPEQQEAPAEKPRRQQEPAAEQQSQQLQEEVPAEKPRKKRQPAAEQAAPAAPQEQVAPAPEQQPAENQEKPRRKRDKQQSLEEAAPQPQTEQAAPQQEQAQPQGVESQPKGKGSKQQATEGSEQPVKPRKKPAAAEAPQQQTQKPAAEQTPVPQVSPAPEKPPVPAQEPATEAKPGGAQPTQQQGEQVPVPQQGEQAPAQQQGEQIPAQPNAAPTDQPATGQAEQVIPAPETITPKELERRKAIAADPSKSTETVVLPVENGAAVLDSDKDADRSGGIQSRRDRDRQRGQEQNFRVPKSDADAQIVTEGAKAAPIRIEAVTSEEGRRLEGRPQFERPEGARFGERGDDNRVIIQINNQTIVRGDDDRRFLRDGERPIYEQLPRDRYRETIDRDGYQIVTIRNRYGDIIQRSRVDNRGRESVLYYSPDLYEDPDRGYFEDPGRDLPPMRLRIPLDDYIMDTSSDDDRNYYDFLREPPVEPVERVYSLDEVKYSARIRDKVRRIDLDTITFATGSAEIPMSQARSLRKVADAINEVLRKDPAETFLIEGHTDSVGSDQSNLVLSDQRAESVANVMTDVYGIPPENLATQGYGERYLKVNTQGPNQENRRVTIRRVTALVRPVASRN</sequence>
<accession>A0A1H8NCA2</accession>
<evidence type="ECO:0000256" key="6">
    <source>
        <dbReference type="SAM" id="SignalP"/>
    </source>
</evidence>
<comment type="subcellular location">
    <subcellularLocation>
        <location evidence="1">Cell outer membrane</location>
    </subcellularLocation>
</comment>
<evidence type="ECO:0000256" key="4">
    <source>
        <dbReference type="PROSITE-ProRule" id="PRU00473"/>
    </source>
</evidence>
<feature type="compositionally biased region" description="Low complexity" evidence="5">
    <location>
        <begin position="112"/>
        <end position="121"/>
    </location>
</feature>
<keyword evidence="11" id="KW-1185">Reference proteome</keyword>
<dbReference type="PANTHER" id="PTHR30329">
    <property type="entry name" value="STATOR ELEMENT OF FLAGELLAR MOTOR COMPLEX"/>
    <property type="match status" value="1"/>
</dbReference>
<keyword evidence="6" id="KW-0732">Signal</keyword>
<organism evidence="8 10">
    <name type="scientific">Rhizobium tibeticum</name>
    <dbReference type="NCBI Taxonomy" id="501024"/>
    <lineage>
        <taxon>Bacteria</taxon>
        <taxon>Pseudomonadati</taxon>
        <taxon>Pseudomonadota</taxon>
        <taxon>Alphaproteobacteria</taxon>
        <taxon>Hyphomicrobiales</taxon>
        <taxon>Rhizobiaceae</taxon>
        <taxon>Rhizobium/Agrobacterium group</taxon>
        <taxon>Rhizobium</taxon>
    </lineage>
</organism>
<proteinExistence type="predicted"/>
<dbReference type="RefSeq" id="WP_072376875.1">
    <property type="nucleotide sequence ID" value="NZ_FNXB01000016.1"/>
</dbReference>
<evidence type="ECO:0000313" key="9">
    <source>
        <dbReference type="EMBL" id="SEO27192.1"/>
    </source>
</evidence>
<evidence type="ECO:0000256" key="5">
    <source>
        <dbReference type="SAM" id="MobiDB-lite"/>
    </source>
</evidence>
<feature type="domain" description="OmpA-like" evidence="7">
    <location>
        <begin position="610"/>
        <end position="735"/>
    </location>
</feature>
<dbReference type="InterPro" id="IPR006665">
    <property type="entry name" value="OmpA-like"/>
</dbReference>
<evidence type="ECO:0000256" key="2">
    <source>
        <dbReference type="ARBA" id="ARBA00023136"/>
    </source>
</evidence>
<feature type="chain" id="PRO_5030029667" evidence="6">
    <location>
        <begin position="30"/>
        <end position="738"/>
    </location>
</feature>
<feature type="signal peptide" evidence="6">
    <location>
        <begin position="1"/>
        <end position="29"/>
    </location>
</feature>
<dbReference type="AlphaFoldDB" id="A0A1H8NCA2"/>
<evidence type="ECO:0000313" key="10">
    <source>
        <dbReference type="Proteomes" id="UP000183063"/>
    </source>
</evidence>
<protein>
    <submittedName>
        <fullName evidence="8">Outer membrane porin F</fullName>
    </submittedName>
    <submittedName>
        <fullName evidence="9">Outer membrane protein OmpA</fullName>
    </submittedName>
</protein>
<feature type="compositionally biased region" description="Low complexity" evidence="5">
    <location>
        <begin position="131"/>
        <end position="144"/>
    </location>
</feature>
<gene>
    <name evidence="8" type="primary">oprF_1</name>
    <name evidence="8" type="ORF">RTCCBAU85039_3341</name>
    <name evidence="9" type="ORF">SAMN05216228_101470</name>
</gene>
<feature type="compositionally biased region" description="Low complexity" evidence="5">
    <location>
        <begin position="196"/>
        <end position="217"/>
    </location>
</feature>
<feature type="compositionally biased region" description="Basic and acidic residues" evidence="5">
    <location>
        <begin position="100"/>
        <end position="111"/>
    </location>
</feature>
<dbReference type="InterPro" id="IPR036737">
    <property type="entry name" value="OmpA-like_sf"/>
</dbReference>
<reference evidence="9 11" key="1">
    <citation type="submission" date="2016-10" db="EMBL/GenBank/DDBJ databases">
        <authorList>
            <person name="Varghese N."/>
            <person name="Submissions S."/>
        </authorList>
    </citation>
    <scope>NUCLEOTIDE SEQUENCE [LARGE SCALE GENOMIC DNA]</scope>
    <source>
        <strain evidence="9 11">CGMCC 1.7071</strain>
    </source>
</reference>
<dbReference type="EMBL" id="FNXB01000016">
    <property type="protein sequence ID" value="SEH96055.1"/>
    <property type="molecule type" value="Genomic_DNA"/>
</dbReference>
<dbReference type="OrthoDB" id="9792021at2"/>
<feature type="compositionally biased region" description="Pro residues" evidence="5">
    <location>
        <begin position="268"/>
        <end position="280"/>
    </location>
</feature>
<evidence type="ECO:0000259" key="7">
    <source>
        <dbReference type="PROSITE" id="PS51123"/>
    </source>
</evidence>
<dbReference type="Proteomes" id="UP000183063">
    <property type="component" value="Unassembled WGS sequence"/>
</dbReference>
<evidence type="ECO:0000313" key="8">
    <source>
        <dbReference type="EMBL" id="SEH96055.1"/>
    </source>
</evidence>
<evidence type="ECO:0000256" key="1">
    <source>
        <dbReference type="ARBA" id="ARBA00004442"/>
    </source>
</evidence>
<dbReference type="SUPFAM" id="SSF103088">
    <property type="entry name" value="OmpA-like"/>
    <property type="match status" value="1"/>
</dbReference>
<name>A0A1H8NCA2_9HYPH</name>
<keyword evidence="2 4" id="KW-0472">Membrane</keyword>
<dbReference type="STRING" id="501024.RTCCBAU85039_3341"/>
<feature type="region of interest" description="Disordered" evidence="5">
    <location>
        <begin position="49"/>
        <end position="413"/>
    </location>
</feature>
<dbReference type="Pfam" id="PF00691">
    <property type="entry name" value="OmpA"/>
    <property type="match status" value="1"/>
</dbReference>
<feature type="compositionally biased region" description="Low complexity" evidence="5">
    <location>
        <begin position="248"/>
        <end position="265"/>
    </location>
</feature>
<keyword evidence="3" id="KW-0998">Cell outer membrane</keyword>
<reference evidence="8" key="3">
    <citation type="submission" date="2016-10" db="EMBL/GenBank/DDBJ databases">
        <authorList>
            <person name="de Groot N.N."/>
        </authorList>
    </citation>
    <scope>NUCLEOTIDE SEQUENCE [LARGE SCALE GENOMIC DNA]</scope>
    <source>
        <strain evidence="8">CCBAU85039</strain>
    </source>
</reference>
<dbReference type="InterPro" id="IPR006664">
    <property type="entry name" value="OMP_bac"/>
</dbReference>
<feature type="compositionally biased region" description="Basic and acidic residues" evidence="5">
    <location>
        <begin position="348"/>
        <end position="358"/>
    </location>
</feature>
<feature type="compositionally biased region" description="Basic and acidic residues" evidence="5">
    <location>
        <begin position="381"/>
        <end position="403"/>
    </location>
</feature>
<reference evidence="10" key="2">
    <citation type="submission" date="2016-10" db="EMBL/GenBank/DDBJ databases">
        <authorList>
            <person name="Wibberg D."/>
        </authorList>
    </citation>
    <scope>NUCLEOTIDE SEQUENCE [LARGE SCALE GENOMIC DNA]</scope>
</reference>
<dbReference type="CDD" id="cd07185">
    <property type="entry name" value="OmpA_C-like"/>
    <property type="match status" value="1"/>
</dbReference>
<dbReference type="InterPro" id="IPR050330">
    <property type="entry name" value="Bact_OuterMem_StrucFunc"/>
</dbReference>